<name>A0A9Q0U094_SALVM</name>
<dbReference type="GO" id="GO:0005737">
    <property type="term" value="C:cytoplasm"/>
    <property type="evidence" value="ECO:0007669"/>
    <property type="project" value="UniProtKB-SubCell"/>
</dbReference>
<keyword evidence="3" id="KW-0203">Cytokinin biosynthesis</keyword>
<dbReference type="EMBL" id="JAPFFL010000006">
    <property type="protein sequence ID" value="KAJ6721042.1"/>
    <property type="molecule type" value="Genomic_DNA"/>
</dbReference>
<dbReference type="OrthoDB" id="847623at2759"/>
<keyword evidence="4" id="KW-0932">Cytokinin signaling pathway</keyword>
<feature type="compositionally biased region" description="Basic and acidic residues" evidence="7">
    <location>
        <begin position="41"/>
        <end position="52"/>
    </location>
</feature>
<evidence type="ECO:0000256" key="5">
    <source>
        <dbReference type="ARBA" id="ARBA00023242"/>
    </source>
</evidence>
<dbReference type="GO" id="GO:0009736">
    <property type="term" value="P:cytokinin-activated signaling pathway"/>
    <property type="evidence" value="ECO:0007669"/>
    <property type="project" value="UniProtKB-KW"/>
</dbReference>
<evidence type="ECO:0000256" key="2">
    <source>
        <dbReference type="ARBA" id="ARBA00022490"/>
    </source>
</evidence>
<proteinExistence type="inferred from homology"/>
<evidence type="ECO:0000256" key="7">
    <source>
        <dbReference type="SAM" id="MobiDB-lite"/>
    </source>
</evidence>
<feature type="region of interest" description="Disordered" evidence="7">
    <location>
        <begin position="1"/>
        <end position="119"/>
    </location>
</feature>
<comment type="similarity">
    <text evidence="6">Belongs to the SOFL plant protein family.</text>
</comment>
<comment type="subcellular location">
    <subcellularLocation>
        <location evidence="1">Cytoplasm</location>
    </subcellularLocation>
</comment>
<evidence type="ECO:0000256" key="4">
    <source>
        <dbReference type="ARBA" id="ARBA00022864"/>
    </source>
</evidence>
<reference evidence="8" key="2">
    <citation type="journal article" date="2023" name="Int. J. Mol. Sci.">
        <title>De Novo Assembly and Annotation of 11 Diverse Shrub Willow (Salix) Genomes Reveals Novel Gene Organization in Sex-Linked Regions.</title>
        <authorList>
            <person name="Hyden B."/>
            <person name="Feng K."/>
            <person name="Yates T.B."/>
            <person name="Jawdy S."/>
            <person name="Cereghino C."/>
            <person name="Smart L.B."/>
            <person name="Muchero W."/>
        </authorList>
    </citation>
    <scope>NUCLEOTIDE SEQUENCE [LARGE SCALE GENOMIC DNA]</scope>
    <source>
        <tissue evidence="8">Shoot tip</tissue>
    </source>
</reference>
<feature type="compositionally biased region" description="Low complexity" evidence="7">
    <location>
        <begin position="11"/>
        <end position="22"/>
    </location>
</feature>
<evidence type="ECO:0000256" key="6">
    <source>
        <dbReference type="ARBA" id="ARBA00024199"/>
    </source>
</evidence>
<dbReference type="PANTHER" id="PTHR33347:SF22">
    <property type="match status" value="1"/>
</dbReference>
<dbReference type="GO" id="GO:0009691">
    <property type="term" value="P:cytokinin biosynthetic process"/>
    <property type="evidence" value="ECO:0007669"/>
    <property type="project" value="UniProtKB-KW"/>
</dbReference>
<dbReference type="PANTHER" id="PTHR33347">
    <property type="entry name" value="OSJNBA0091C07.3 PROTEIN"/>
    <property type="match status" value="1"/>
</dbReference>
<evidence type="ECO:0000313" key="8">
    <source>
        <dbReference type="EMBL" id="KAJ6721042.1"/>
    </source>
</evidence>
<accession>A0A9Q0U094</accession>
<sequence>MEFSQILGCTEEYSGASGSESGWTNYIASPIKENDFDDDNADSKNKQGDCRKGSYGNDDGGGESDDSLTSDASSGPSHPEIPCRSNEGSVKTGPSKYATSKYSSKAKHQKQLKERDGSARIRVEKEVSVLSAASYVRSRTKMSPSEGTFHASVTLFWISRIPL</sequence>
<evidence type="ECO:0000256" key="1">
    <source>
        <dbReference type="ARBA" id="ARBA00004496"/>
    </source>
</evidence>
<keyword evidence="2" id="KW-0963">Cytoplasm</keyword>
<gene>
    <name evidence="8" type="ORF">OIU85_024165</name>
</gene>
<keyword evidence="5" id="KW-0539">Nucleus</keyword>
<keyword evidence="9" id="KW-1185">Reference proteome</keyword>
<evidence type="ECO:0000256" key="3">
    <source>
        <dbReference type="ARBA" id="ARBA00022712"/>
    </source>
</evidence>
<protein>
    <submittedName>
        <fullName evidence="8">Uncharacterized protein</fullName>
    </submittedName>
</protein>
<dbReference type="AlphaFoldDB" id="A0A9Q0U094"/>
<evidence type="ECO:0000313" key="9">
    <source>
        <dbReference type="Proteomes" id="UP001151529"/>
    </source>
</evidence>
<dbReference type="InterPro" id="IPR044670">
    <property type="entry name" value="SOFL"/>
</dbReference>
<organism evidence="8 9">
    <name type="scientific">Salix viminalis</name>
    <name type="common">Common osier</name>
    <name type="synonym">Basket willow</name>
    <dbReference type="NCBI Taxonomy" id="40686"/>
    <lineage>
        <taxon>Eukaryota</taxon>
        <taxon>Viridiplantae</taxon>
        <taxon>Streptophyta</taxon>
        <taxon>Embryophyta</taxon>
        <taxon>Tracheophyta</taxon>
        <taxon>Spermatophyta</taxon>
        <taxon>Magnoliopsida</taxon>
        <taxon>eudicotyledons</taxon>
        <taxon>Gunneridae</taxon>
        <taxon>Pentapetalae</taxon>
        <taxon>rosids</taxon>
        <taxon>fabids</taxon>
        <taxon>Malpighiales</taxon>
        <taxon>Salicaceae</taxon>
        <taxon>Saliceae</taxon>
        <taxon>Salix</taxon>
    </lineage>
</organism>
<reference evidence="8" key="1">
    <citation type="submission" date="2022-11" db="EMBL/GenBank/DDBJ databases">
        <authorList>
            <person name="Hyden B.L."/>
            <person name="Feng K."/>
            <person name="Yates T."/>
            <person name="Jawdy S."/>
            <person name="Smart L.B."/>
            <person name="Muchero W."/>
        </authorList>
    </citation>
    <scope>NUCLEOTIDE SEQUENCE</scope>
    <source>
        <tissue evidence="8">Shoot tip</tissue>
    </source>
</reference>
<dbReference type="Proteomes" id="UP001151529">
    <property type="component" value="Chromosome 10"/>
</dbReference>
<comment type="caution">
    <text evidence="8">The sequence shown here is derived from an EMBL/GenBank/DDBJ whole genome shotgun (WGS) entry which is preliminary data.</text>
</comment>